<dbReference type="OrthoDB" id="8918123at2759"/>
<keyword evidence="3" id="KW-1185">Reference proteome</keyword>
<evidence type="ECO:0000313" key="2">
    <source>
        <dbReference type="EMBL" id="GIQ86917.1"/>
    </source>
</evidence>
<name>A0A9K3D2A1_9EUKA</name>
<sequence>LPLISDLIVSLWPVMDKEALSEDKVEICTYLLHLVEELAKVLQDSLRPALPLIIPRILCLFASEKKRDSIEAEGVIVKAEQETSLSRRERAKEREREREREKEAARDTLPAIQLAALNTLELLGSRLQDYIHLVLPLLLSVTEAPAADVLRSAALNTLQRLASRLNLTDFAARIVQTLLRILSLTPDDSVGLCDKYPEIYREDSDGERERETETPADTALSPLSEYNVSGTYLDQAEREEEREREREEAQEMELRSHRWESLEH</sequence>
<dbReference type="EMBL" id="BDIP01002849">
    <property type="protein sequence ID" value="GIQ86917.1"/>
    <property type="molecule type" value="Genomic_DNA"/>
</dbReference>
<dbReference type="InterPro" id="IPR011989">
    <property type="entry name" value="ARM-like"/>
</dbReference>
<dbReference type="SUPFAM" id="SSF48371">
    <property type="entry name" value="ARM repeat"/>
    <property type="match status" value="1"/>
</dbReference>
<reference evidence="2 3" key="1">
    <citation type="journal article" date="2018" name="PLoS ONE">
        <title>The draft genome of Kipferlia bialata reveals reductive genome evolution in fornicate parasites.</title>
        <authorList>
            <person name="Tanifuji G."/>
            <person name="Takabayashi S."/>
            <person name="Kume K."/>
            <person name="Takagi M."/>
            <person name="Nakayama T."/>
            <person name="Kamikawa R."/>
            <person name="Inagaki Y."/>
            <person name="Hashimoto T."/>
        </authorList>
    </citation>
    <scope>NUCLEOTIDE SEQUENCE [LARGE SCALE GENOMIC DNA]</scope>
    <source>
        <strain evidence="2">NY0173</strain>
    </source>
</reference>
<proteinExistence type="predicted"/>
<keyword evidence="2" id="KW-0418">Kinase</keyword>
<feature type="compositionally biased region" description="Basic and acidic residues" evidence="1">
    <location>
        <begin position="235"/>
        <end position="264"/>
    </location>
</feature>
<dbReference type="Proteomes" id="UP000265618">
    <property type="component" value="Unassembled WGS sequence"/>
</dbReference>
<protein>
    <submittedName>
        <fullName evidence="2">Serine/threonine-protein kinase TOR</fullName>
    </submittedName>
</protein>
<dbReference type="Gene3D" id="1.25.10.10">
    <property type="entry name" value="Leucine-rich Repeat Variant"/>
    <property type="match status" value="1"/>
</dbReference>
<gene>
    <name evidence="2" type="ORF">KIPB_008857</name>
</gene>
<evidence type="ECO:0000313" key="3">
    <source>
        <dbReference type="Proteomes" id="UP000265618"/>
    </source>
</evidence>
<feature type="compositionally biased region" description="Basic and acidic residues" evidence="1">
    <location>
        <begin position="202"/>
        <end position="213"/>
    </location>
</feature>
<accession>A0A9K3D2A1</accession>
<feature type="region of interest" description="Disordered" evidence="1">
    <location>
        <begin position="202"/>
        <end position="264"/>
    </location>
</feature>
<dbReference type="AlphaFoldDB" id="A0A9K3D2A1"/>
<dbReference type="InterPro" id="IPR016024">
    <property type="entry name" value="ARM-type_fold"/>
</dbReference>
<dbReference type="GO" id="GO:0016301">
    <property type="term" value="F:kinase activity"/>
    <property type="evidence" value="ECO:0007669"/>
    <property type="project" value="UniProtKB-KW"/>
</dbReference>
<evidence type="ECO:0000256" key="1">
    <source>
        <dbReference type="SAM" id="MobiDB-lite"/>
    </source>
</evidence>
<feature type="non-terminal residue" evidence="2">
    <location>
        <position position="1"/>
    </location>
</feature>
<organism evidence="2 3">
    <name type="scientific">Kipferlia bialata</name>
    <dbReference type="NCBI Taxonomy" id="797122"/>
    <lineage>
        <taxon>Eukaryota</taxon>
        <taxon>Metamonada</taxon>
        <taxon>Carpediemonas-like organisms</taxon>
        <taxon>Kipferlia</taxon>
    </lineage>
</organism>
<comment type="caution">
    <text evidence="2">The sequence shown here is derived from an EMBL/GenBank/DDBJ whole genome shotgun (WGS) entry which is preliminary data.</text>
</comment>
<keyword evidence="2" id="KW-0808">Transferase</keyword>